<gene>
    <name evidence="1" type="ORF">RSE6_05965</name>
</gene>
<accession>A0A1E1M960</accession>
<name>A0A1E1M960_RHYSE</name>
<reference evidence="2" key="1">
    <citation type="submission" date="2016-03" db="EMBL/GenBank/DDBJ databases">
        <authorList>
            <person name="Guldener U."/>
        </authorList>
    </citation>
    <scope>NUCLEOTIDE SEQUENCE [LARGE SCALE GENOMIC DNA]</scope>
</reference>
<dbReference type="AlphaFoldDB" id="A0A1E1M960"/>
<sequence>MSKYPGDTKRIVPNKVCIRDIPGKDHKEREEVPETSSILVAISFMELLTTCVRDKLRH</sequence>
<protein>
    <submittedName>
        <fullName evidence="1">Uncharacterized protein</fullName>
    </submittedName>
</protein>
<dbReference type="EMBL" id="FJVC01000217">
    <property type="protein sequence ID" value="CZT45636.1"/>
    <property type="molecule type" value="Genomic_DNA"/>
</dbReference>
<evidence type="ECO:0000313" key="2">
    <source>
        <dbReference type="Proteomes" id="UP000177625"/>
    </source>
</evidence>
<keyword evidence="2" id="KW-1185">Reference proteome</keyword>
<dbReference type="Proteomes" id="UP000177625">
    <property type="component" value="Unassembled WGS sequence"/>
</dbReference>
<proteinExistence type="predicted"/>
<evidence type="ECO:0000313" key="1">
    <source>
        <dbReference type="EMBL" id="CZT45636.1"/>
    </source>
</evidence>
<organism evidence="1 2">
    <name type="scientific">Rhynchosporium secalis</name>
    <name type="common">Barley scald fungus</name>
    <dbReference type="NCBI Taxonomy" id="38038"/>
    <lineage>
        <taxon>Eukaryota</taxon>
        <taxon>Fungi</taxon>
        <taxon>Dikarya</taxon>
        <taxon>Ascomycota</taxon>
        <taxon>Pezizomycotina</taxon>
        <taxon>Leotiomycetes</taxon>
        <taxon>Helotiales</taxon>
        <taxon>Ploettnerulaceae</taxon>
        <taxon>Rhynchosporium</taxon>
    </lineage>
</organism>